<dbReference type="InterPro" id="IPR027417">
    <property type="entry name" value="P-loop_NTPase"/>
</dbReference>
<evidence type="ECO:0008006" key="17">
    <source>
        <dbReference type="Google" id="ProtNLM"/>
    </source>
</evidence>
<dbReference type="SUPFAM" id="SSF50729">
    <property type="entry name" value="PH domain-like"/>
    <property type="match status" value="1"/>
</dbReference>
<evidence type="ECO:0000256" key="6">
    <source>
        <dbReference type="ARBA" id="ARBA00022741"/>
    </source>
</evidence>
<feature type="domain" description="PDZ" evidence="13">
    <location>
        <begin position="615"/>
        <end position="692"/>
    </location>
</feature>
<feature type="non-terminal residue" evidence="15">
    <location>
        <position position="2001"/>
    </location>
</feature>
<dbReference type="SMART" id="SM00382">
    <property type="entry name" value="AAA"/>
    <property type="match status" value="1"/>
</dbReference>
<feature type="compositionally biased region" description="Basic and acidic residues" evidence="10">
    <location>
        <begin position="66"/>
        <end position="81"/>
    </location>
</feature>
<dbReference type="InterPro" id="IPR003593">
    <property type="entry name" value="AAA+_ATPase"/>
</dbReference>
<evidence type="ECO:0000256" key="1">
    <source>
        <dbReference type="ARBA" id="ARBA00004141"/>
    </source>
</evidence>
<keyword evidence="9 11" id="KW-0472">Membrane</keyword>
<sequence length="2001" mass="221213">MDSDCFPDDQPASTRAHAPLSDFDPVIGASEGGFSVLPAAAAAALPVSEAEDLDSYSLIEPPPLDWRSDSSSEAGSAHDPEDPSQPPSAELLDLTSLGDSGSPLLIGGDLFTPVQTYQQVLLGNLSEPGLAIEVKVEDGGVPAGEVMSHEMLRDAEKDTCEEEEAEVSERRTGDEDHSRIQALLTQLQRMDKEPHDDHHSSLSEQEARGHSVLTSSTETTGLLFSERHQRDLLGLLQCTEISSKPHPSRRPPFGDVDAVLSVSYSQEDSQRFWRQSANGQRQRHRDDSVASLPDDEYPEPVWMKLGEEPPEDETGADGEQGSDDHPSYKDVPGPCDPEDLLDGVIFGAKYLGSTQIKSDRNPSTNARMTQAQEAVDRIKAPEGESQPMTEVDLFISTKRIKVLTADTQEAMMDHSLQTISYIADIVDIVVLMARRKHKGQDGDAASSSQPQKKCLMICHVFISEDAQVIAQAIGQAFGVAYQQFLQANGIKASDLRPGEYSNYLESQELYNGDLAHFSDSQNLRDIAITKAAGEILGLAVVESGWGSILPTVVVANLLHGGPAERCGELSIGDRIMSVNGTSLVGLPITTCQNILRDLKSQKYVKLSIVHCPPVTMAIIKRPDPKFQLGFSVEDGIICSLMRGGIAERGGIRVGHRIIEINGQSVVATPHDKIIQTLTNAVGEIHLKTMPASTKRKLALPNQEFTALLPSLLFTKKNVMVRRNKIQLLIELLWPLFLFVILISVRHSDPPYKQGQCHFPNKALPSVGTMPWIQSIICNINNPCFHSPTPGETPGQVGNFDNSILSRLFVDTQAVLSYSGNRSFFTFQELMGSVRLLGERFGSFPSLPVKEYLRPNETLSSFLLTNGSLSSSNVDQLMKARLNFQALLTGAQTPLKVLVCNATIVGQFLAVDGGAADMTALQTELCELPADVLRDAERLFLSQLDVTKFLTRDRLIASAEELRIVSQAITSVSQELAVLIDDLSSLSSFAEMNEALSLLYPESRTALPSKSFRAFSTIMCGHPKIGGERIPSLNWYEDNNFKSLLGINGTEEEVLDTNNKTTPFCRSLIQSLESNPLSRIVWRGIKPLFIGKLLYTPDTPAVRQIMKEVNKTFEDLQILQDLNDAWIEVGPQIKNYMETSVEIRLLQDLLRRPEIAVMVNMRLENTTWTASRLARFLSTPSPDNPRKPEAPLTWLDVYNNIGSTIGILAQVTKCFSLDKLEGLGTEGQLIDRALELLEDRQFWAGVVFLLPNTSSSELPPHITYKIRMDIDDVTRTNKIKDRFWDPGPAADPFNDMRYIWGGFVYIQDLVERAVNYVLTGVKQTTGIYIQQMPYPCYVDDVFLRVLNRSLPLFMTLAWIYTVAMIIKGMVYEKEARLKETMRIMGLSTGTLWLSWFISSLVPFLISSVLLIGLLKWGDILPYSDPTVVFFFLMAFATATIMQCFLISTFFSKANLAAACGGLIYFSLYLPYVLCVAWRDHLTFTHRVLASFLSPVAFGFGCEYFSQYEEQGVGIQWYNLRDSPVEGDTYNFTTSINMLYVDAFIYAAAAWYIEAVFPGQYGIPRPWYFIFQLNFWGGIPLEVGMPIPPPPADQDEEHIETEPNNMNLGVNIKNLVKIYKKGGKMAVNHLNLKFYEGQITSFLGHNGAGKTTTISVLTGLFPPTSGTVYIKGMDIRYDMDIIRKTLGVCPQHNVLFDMLTVEEHVWFYGCLKGLSEEKVMAEISVLLEDVGLLHKRHDQTKNLSGGMQRKLSVAIAFVGGSKVVILDEPTAGVDPYSRRGIWDLLLKYRKDRTIILSTHYMDEAELLSDRIAIISKGKLCCCGSPLFLKSKLGSGYYLTVVKREEISTSTPSNSSICTSASTSTTRLPPFVKDSESSLSEDTGLGSEESSSYLAALLALVQQHVPGARLVEESKREAVINVPQAAAKDGSLAVFLSELDQRLPELGISSYGLSDSTLEEIFLRVAEETGVDADPASQQPTEPSSGQQPSVQKAEDQPAEEPES</sequence>
<accession>A0ABV1A4S5</accession>
<feature type="domain" description="PID" evidence="12">
    <location>
        <begin position="342"/>
        <end position="487"/>
    </location>
</feature>
<dbReference type="CDD" id="cd03263">
    <property type="entry name" value="ABC_subfamily_A"/>
    <property type="match status" value="1"/>
</dbReference>
<name>A0ABV1A4S5_9TELE</name>
<dbReference type="CDD" id="cd06793">
    <property type="entry name" value="PDZ2_APBA1_3-like"/>
    <property type="match status" value="1"/>
</dbReference>
<dbReference type="InterPro" id="IPR051230">
    <property type="entry name" value="APP-Binding"/>
</dbReference>
<evidence type="ECO:0000256" key="9">
    <source>
        <dbReference type="ARBA" id="ARBA00023136"/>
    </source>
</evidence>
<dbReference type="Pfam" id="PF12698">
    <property type="entry name" value="ABC2_membrane_3"/>
    <property type="match status" value="1"/>
</dbReference>
<dbReference type="InterPro" id="IPR017871">
    <property type="entry name" value="ABC_transporter-like_CS"/>
</dbReference>
<dbReference type="Pfam" id="PF00640">
    <property type="entry name" value="PID"/>
    <property type="match status" value="1"/>
</dbReference>
<feature type="region of interest" description="Disordered" evidence="10">
    <location>
        <begin position="267"/>
        <end position="336"/>
    </location>
</feature>
<dbReference type="SUPFAM" id="SSF52540">
    <property type="entry name" value="P-loop containing nucleoside triphosphate hydrolases"/>
    <property type="match status" value="1"/>
</dbReference>
<feature type="domain" description="ABC transporter" evidence="14">
    <location>
        <begin position="1608"/>
        <end position="1839"/>
    </location>
</feature>
<feature type="compositionally biased region" description="Polar residues" evidence="10">
    <location>
        <begin position="267"/>
        <end position="280"/>
    </location>
</feature>
<reference evidence="15 16" key="1">
    <citation type="submission" date="2021-06" db="EMBL/GenBank/DDBJ databases">
        <authorList>
            <person name="Palmer J.M."/>
        </authorList>
    </citation>
    <scope>NUCLEOTIDE SEQUENCE [LARGE SCALE GENOMIC DNA]</scope>
    <source>
        <strain evidence="15 16">AS_MEX2019</strain>
        <tissue evidence="15">Muscle</tissue>
    </source>
</reference>
<evidence type="ECO:0000256" key="10">
    <source>
        <dbReference type="SAM" id="MobiDB-lite"/>
    </source>
</evidence>
<dbReference type="CDD" id="cd06720">
    <property type="entry name" value="PDZ1_APBA1_3-like"/>
    <property type="match status" value="1"/>
</dbReference>
<comment type="caution">
    <text evidence="15">The sequence shown here is derived from an EMBL/GenBank/DDBJ whole genome shotgun (WGS) entry which is preliminary data.</text>
</comment>
<keyword evidence="5" id="KW-0677">Repeat</keyword>
<gene>
    <name evidence="15" type="ORF">AMECASPLE_003065</name>
</gene>
<dbReference type="PROSITE" id="PS50106">
    <property type="entry name" value="PDZ"/>
    <property type="match status" value="2"/>
</dbReference>
<dbReference type="PROSITE" id="PS01179">
    <property type="entry name" value="PID"/>
    <property type="match status" value="1"/>
</dbReference>
<evidence type="ECO:0000256" key="11">
    <source>
        <dbReference type="SAM" id="Phobius"/>
    </source>
</evidence>
<evidence type="ECO:0000256" key="7">
    <source>
        <dbReference type="ARBA" id="ARBA00022840"/>
    </source>
</evidence>
<protein>
    <recommendedName>
        <fullName evidence="17">ATP-binding cassette, subfamily A (ABC1), member 1</fullName>
    </recommendedName>
</protein>
<evidence type="ECO:0000259" key="14">
    <source>
        <dbReference type="PROSITE" id="PS50893"/>
    </source>
</evidence>
<dbReference type="CDD" id="cd01208">
    <property type="entry name" value="PTB_X11"/>
    <property type="match status" value="1"/>
</dbReference>
<dbReference type="PANTHER" id="PTHR12345">
    <property type="entry name" value="SYNTENIN RELATED"/>
    <property type="match status" value="1"/>
</dbReference>
<feature type="compositionally biased region" description="Low complexity" evidence="10">
    <location>
        <begin position="1847"/>
        <end position="1863"/>
    </location>
</feature>
<keyword evidence="2" id="KW-0813">Transport</keyword>
<dbReference type="InterPro" id="IPR003439">
    <property type="entry name" value="ABC_transporter-like_ATP-bd"/>
</dbReference>
<dbReference type="Gene3D" id="2.30.29.30">
    <property type="entry name" value="Pleckstrin-homology domain (PH domain)/Phosphotyrosine-binding domain (PTB)"/>
    <property type="match status" value="1"/>
</dbReference>
<keyword evidence="8 11" id="KW-1133">Transmembrane helix</keyword>
<dbReference type="InterPro" id="IPR011993">
    <property type="entry name" value="PH-like_dom_sf"/>
</dbReference>
<dbReference type="SUPFAM" id="SSF50156">
    <property type="entry name" value="PDZ domain-like"/>
    <property type="match status" value="2"/>
</dbReference>
<feature type="transmembrane region" description="Helical" evidence="11">
    <location>
        <begin position="1349"/>
        <end position="1369"/>
    </location>
</feature>
<dbReference type="InterPro" id="IPR006020">
    <property type="entry name" value="PTB/PI_dom"/>
</dbReference>
<dbReference type="PROSITE" id="PS00211">
    <property type="entry name" value="ABC_TRANSPORTER_1"/>
    <property type="match status" value="1"/>
</dbReference>
<keyword evidence="6" id="KW-0547">Nucleotide-binding</keyword>
<dbReference type="Gene3D" id="2.30.42.10">
    <property type="match status" value="2"/>
</dbReference>
<dbReference type="InterPro" id="IPR013525">
    <property type="entry name" value="ABC2_TM"/>
</dbReference>
<feature type="compositionally biased region" description="Basic and acidic residues" evidence="10">
    <location>
        <begin position="190"/>
        <end position="209"/>
    </location>
</feature>
<keyword evidence="16" id="KW-1185">Reference proteome</keyword>
<evidence type="ECO:0000256" key="4">
    <source>
        <dbReference type="ARBA" id="ARBA00022692"/>
    </source>
</evidence>
<comment type="subcellular location">
    <subcellularLocation>
        <location evidence="1">Membrane</location>
        <topology evidence="1">Multi-pass membrane protein</topology>
    </subcellularLocation>
</comment>
<feature type="domain" description="PDZ" evidence="13">
    <location>
        <begin position="525"/>
        <end position="610"/>
    </location>
</feature>
<dbReference type="Pfam" id="PF00595">
    <property type="entry name" value="PDZ"/>
    <property type="match status" value="2"/>
</dbReference>
<evidence type="ECO:0000313" key="15">
    <source>
        <dbReference type="EMBL" id="MEQ2313542.1"/>
    </source>
</evidence>
<dbReference type="PROSITE" id="PS50893">
    <property type="entry name" value="ABC_TRANSPORTER_2"/>
    <property type="match status" value="1"/>
</dbReference>
<evidence type="ECO:0000256" key="2">
    <source>
        <dbReference type="ARBA" id="ARBA00022448"/>
    </source>
</evidence>
<dbReference type="Pfam" id="PF00005">
    <property type="entry name" value="ABC_tran"/>
    <property type="match status" value="1"/>
</dbReference>
<dbReference type="EMBL" id="JAHRIP010084757">
    <property type="protein sequence ID" value="MEQ2313542.1"/>
    <property type="molecule type" value="Genomic_DNA"/>
</dbReference>
<feature type="region of interest" description="Disordered" evidence="10">
    <location>
        <begin position="190"/>
        <end position="215"/>
    </location>
</feature>
<dbReference type="Proteomes" id="UP001469553">
    <property type="component" value="Unassembled WGS sequence"/>
</dbReference>
<dbReference type="PANTHER" id="PTHR12345:SF9">
    <property type="entry name" value="AMYLOID-BETA A4 PRECURSOR PROTEIN-BINDING FAMILY A MEMBER 3"/>
    <property type="match status" value="1"/>
</dbReference>
<feature type="compositionally biased region" description="Polar residues" evidence="10">
    <location>
        <begin position="1973"/>
        <end position="1988"/>
    </location>
</feature>
<evidence type="ECO:0000256" key="8">
    <source>
        <dbReference type="ARBA" id="ARBA00022989"/>
    </source>
</evidence>
<evidence type="ECO:0000259" key="13">
    <source>
        <dbReference type="PROSITE" id="PS50106"/>
    </source>
</evidence>
<feature type="transmembrane region" description="Helical" evidence="11">
    <location>
        <begin position="1452"/>
        <end position="1472"/>
    </location>
</feature>
<evidence type="ECO:0000256" key="5">
    <source>
        <dbReference type="ARBA" id="ARBA00022737"/>
    </source>
</evidence>
<keyword evidence="3" id="KW-0597">Phosphoprotein</keyword>
<dbReference type="SMART" id="SM00228">
    <property type="entry name" value="PDZ"/>
    <property type="match status" value="2"/>
</dbReference>
<feature type="region of interest" description="Disordered" evidence="10">
    <location>
        <begin position="1"/>
        <end position="24"/>
    </location>
</feature>
<feature type="transmembrane region" description="Helical" evidence="11">
    <location>
        <begin position="1425"/>
        <end position="1445"/>
    </location>
</feature>
<dbReference type="InterPro" id="IPR036034">
    <property type="entry name" value="PDZ_sf"/>
</dbReference>
<evidence type="ECO:0000256" key="3">
    <source>
        <dbReference type="ARBA" id="ARBA00022553"/>
    </source>
</evidence>
<feature type="region of interest" description="Disordered" evidence="10">
    <location>
        <begin position="55"/>
        <end position="90"/>
    </location>
</feature>
<dbReference type="SMART" id="SM00462">
    <property type="entry name" value="PTB"/>
    <property type="match status" value="1"/>
</dbReference>
<keyword evidence="7" id="KW-0067">ATP-binding</keyword>
<feature type="transmembrane region" description="Helical" evidence="11">
    <location>
        <begin position="1390"/>
        <end position="1413"/>
    </location>
</feature>
<evidence type="ECO:0000313" key="16">
    <source>
        <dbReference type="Proteomes" id="UP001469553"/>
    </source>
</evidence>
<dbReference type="Gene3D" id="3.40.50.300">
    <property type="entry name" value="P-loop containing nucleotide triphosphate hydrolases"/>
    <property type="match status" value="1"/>
</dbReference>
<dbReference type="InterPro" id="IPR001478">
    <property type="entry name" value="PDZ"/>
</dbReference>
<feature type="region of interest" description="Disordered" evidence="10">
    <location>
        <begin position="1847"/>
        <end position="1883"/>
    </location>
</feature>
<proteinExistence type="predicted"/>
<organism evidence="15 16">
    <name type="scientific">Ameca splendens</name>
    <dbReference type="NCBI Taxonomy" id="208324"/>
    <lineage>
        <taxon>Eukaryota</taxon>
        <taxon>Metazoa</taxon>
        <taxon>Chordata</taxon>
        <taxon>Craniata</taxon>
        <taxon>Vertebrata</taxon>
        <taxon>Euteleostomi</taxon>
        <taxon>Actinopterygii</taxon>
        <taxon>Neopterygii</taxon>
        <taxon>Teleostei</taxon>
        <taxon>Neoteleostei</taxon>
        <taxon>Acanthomorphata</taxon>
        <taxon>Ovalentaria</taxon>
        <taxon>Atherinomorphae</taxon>
        <taxon>Cyprinodontiformes</taxon>
        <taxon>Goodeidae</taxon>
        <taxon>Ameca</taxon>
    </lineage>
</organism>
<feature type="region of interest" description="Disordered" evidence="10">
    <location>
        <begin position="1963"/>
        <end position="2001"/>
    </location>
</feature>
<evidence type="ECO:0000259" key="12">
    <source>
        <dbReference type="PROSITE" id="PS01179"/>
    </source>
</evidence>
<keyword evidence="4 11" id="KW-0812">Transmembrane</keyword>